<feature type="region of interest" description="Disordered" evidence="1">
    <location>
        <begin position="95"/>
        <end position="114"/>
    </location>
</feature>
<reference evidence="3 4" key="1">
    <citation type="journal article" date="2019" name="Int. J. Syst. Evol. Microbiol.">
        <title>Rufibacter sediminis sp. nov., isolated from freshwater lake sediment.</title>
        <authorList>
            <person name="Qu J.H."/>
            <person name="Zhang L.J."/>
            <person name="Fu Y.H."/>
            <person name="Li H.F."/>
        </authorList>
    </citation>
    <scope>NUCLEOTIDE SEQUENCE [LARGE SCALE GENOMIC DNA]</scope>
    <source>
        <strain evidence="3 4">H-1</strain>
    </source>
</reference>
<feature type="compositionally biased region" description="Basic and acidic residues" evidence="1">
    <location>
        <begin position="151"/>
        <end position="161"/>
    </location>
</feature>
<name>A0ABR6VQ81_9BACT</name>
<keyword evidence="4" id="KW-1185">Reference proteome</keyword>
<feature type="compositionally biased region" description="Basic and acidic residues" evidence="1">
    <location>
        <begin position="30"/>
        <end position="68"/>
    </location>
</feature>
<feature type="compositionally biased region" description="Polar residues" evidence="1">
    <location>
        <begin position="18"/>
        <end position="29"/>
    </location>
</feature>
<evidence type="ECO:0000256" key="1">
    <source>
        <dbReference type="SAM" id="MobiDB-lite"/>
    </source>
</evidence>
<gene>
    <name evidence="3" type="ORF">H7U12_06660</name>
</gene>
<feature type="region of interest" description="Disordered" evidence="1">
    <location>
        <begin position="16"/>
        <end position="76"/>
    </location>
</feature>
<dbReference type="Proteomes" id="UP000659698">
    <property type="component" value="Unassembled WGS sequence"/>
</dbReference>
<evidence type="ECO:0000313" key="3">
    <source>
        <dbReference type="EMBL" id="MBC3539356.1"/>
    </source>
</evidence>
<organism evidence="3 4">
    <name type="scientific">Rufibacter sediminis</name>
    <dbReference type="NCBI Taxonomy" id="2762756"/>
    <lineage>
        <taxon>Bacteria</taxon>
        <taxon>Pseudomonadati</taxon>
        <taxon>Bacteroidota</taxon>
        <taxon>Cytophagia</taxon>
        <taxon>Cytophagales</taxon>
        <taxon>Hymenobacteraceae</taxon>
        <taxon>Rufibacter</taxon>
    </lineage>
</organism>
<comment type="caution">
    <text evidence="3">The sequence shown here is derived from an EMBL/GenBank/DDBJ whole genome shotgun (WGS) entry which is preliminary data.</text>
</comment>
<feature type="signal peptide" evidence="2">
    <location>
        <begin position="1"/>
        <end position="20"/>
    </location>
</feature>
<evidence type="ECO:0000256" key="2">
    <source>
        <dbReference type="SAM" id="SignalP"/>
    </source>
</evidence>
<sequence>MKKLVAMMALGLAVAGTSYAQTTPQQGRNAENRVEQGRRDRGDFRRGDDKRAKVTPEQRATKRTEMLTKKLGLNKSQERKLQELNLKQAQQLESLKGQFAQGKGRNEQGREQMQRLRADWEKEFKSIVNKKQYAQYEADRKQMQANRANRKGKDGARDHQSRRQQNG</sequence>
<proteinExistence type="predicted"/>
<dbReference type="RefSeq" id="WP_186634883.1">
    <property type="nucleotide sequence ID" value="NZ_JACOAF010000019.1"/>
</dbReference>
<feature type="compositionally biased region" description="Basic and acidic residues" evidence="1">
    <location>
        <begin position="104"/>
        <end position="114"/>
    </location>
</feature>
<protein>
    <submittedName>
        <fullName evidence="3">DUF4890 domain-containing protein</fullName>
    </submittedName>
</protein>
<feature type="region of interest" description="Disordered" evidence="1">
    <location>
        <begin position="131"/>
        <end position="167"/>
    </location>
</feature>
<keyword evidence="2" id="KW-0732">Signal</keyword>
<evidence type="ECO:0000313" key="4">
    <source>
        <dbReference type="Proteomes" id="UP000659698"/>
    </source>
</evidence>
<dbReference type="EMBL" id="JACOAF010000019">
    <property type="protein sequence ID" value="MBC3539356.1"/>
    <property type="molecule type" value="Genomic_DNA"/>
</dbReference>
<feature type="chain" id="PRO_5047012666" evidence="2">
    <location>
        <begin position="21"/>
        <end position="167"/>
    </location>
</feature>
<accession>A0ABR6VQ81</accession>